<name>A0A7S2RJ09_9STRA</name>
<proteinExistence type="predicted"/>
<evidence type="ECO:0000256" key="1">
    <source>
        <dbReference type="SAM" id="Phobius"/>
    </source>
</evidence>
<keyword evidence="1" id="KW-0472">Membrane</keyword>
<keyword evidence="1" id="KW-0812">Transmembrane</keyword>
<feature type="transmembrane region" description="Helical" evidence="1">
    <location>
        <begin position="43"/>
        <end position="62"/>
    </location>
</feature>
<gene>
    <name evidence="2" type="ORF">EANT1437_LOCUS7347</name>
</gene>
<accession>A0A7S2RJ09</accession>
<sequence length="116" mass="12646">MAKQWDQGACGCTKDTGECCYVWCCPCLAAYDIAQTNEAPNPILYGIGVFIPYCGFLVWAFAGVETAKKAGIDETLGSACCKSCCACCTCYPCTVYHESKIYKATQSTPKQDEMER</sequence>
<dbReference type="AlphaFoldDB" id="A0A7S2RJ09"/>
<keyword evidence="1" id="KW-1133">Transmembrane helix</keyword>
<reference evidence="2" key="1">
    <citation type="submission" date="2021-01" db="EMBL/GenBank/DDBJ databases">
        <authorList>
            <person name="Corre E."/>
            <person name="Pelletier E."/>
            <person name="Niang G."/>
            <person name="Scheremetjew M."/>
            <person name="Finn R."/>
            <person name="Kale V."/>
            <person name="Holt S."/>
            <person name="Cochrane G."/>
            <person name="Meng A."/>
            <person name="Brown T."/>
            <person name="Cohen L."/>
        </authorList>
    </citation>
    <scope>NUCLEOTIDE SEQUENCE</scope>
    <source>
        <strain evidence="2">CCMP1452</strain>
    </source>
</reference>
<protein>
    <submittedName>
        <fullName evidence="2">Uncharacterized protein</fullName>
    </submittedName>
</protein>
<organism evidence="2">
    <name type="scientific">Eucampia antarctica</name>
    <dbReference type="NCBI Taxonomy" id="49252"/>
    <lineage>
        <taxon>Eukaryota</taxon>
        <taxon>Sar</taxon>
        <taxon>Stramenopiles</taxon>
        <taxon>Ochrophyta</taxon>
        <taxon>Bacillariophyta</taxon>
        <taxon>Mediophyceae</taxon>
        <taxon>Biddulphiophycidae</taxon>
        <taxon>Hemiaulales</taxon>
        <taxon>Hemiaulaceae</taxon>
        <taxon>Eucampia</taxon>
    </lineage>
</organism>
<dbReference type="EMBL" id="HBHI01014325">
    <property type="protein sequence ID" value="CAD9672510.1"/>
    <property type="molecule type" value="Transcribed_RNA"/>
</dbReference>
<evidence type="ECO:0000313" key="2">
    <source>
        <dbReference type="EMBL" id="CAD9672510.1"/>
    </source>
</evidence>